<evidence type="ECO:0000313" key="11">
    <source>
        <dbReference type="Proteomes" id="UP001566132"/>
    </source>
</evidence>
<evidence type="ECO:0000256" key="4">
    <source>
        <dbReference type="ARBA" id="ARBA00022729"/>
    </source>
</evidence>
<dbReference type="EC" id="3.1.3.2" evidence="3"/>
<evidence type="ECO:0000256" key="5">
    <source>
        <dbReference type="ARBA" id="ARBA00022801"/>
    </source>
</evidence>
<dbReference type="PROSITE" id="PS00778">
    <property type="entry name" value="HIS_ACID_PHOSPHAT_2"/>
    <property type="match status" value="1"/>
</dbReference>
<evidence type="ECO:0000256" key="2">
    <source>
        <dbReference type="ARBA" id="ARBA00005375"/>
    </source>
</evidence>
<keyword evidence="8" id="KW-0472">Membrane</keyword>
<comment type="caution">
    <text evidence="10">The sequence shown here is derived from an EMBL/GenBank/DDBJ whole genome shotgun (WGS) entry which is preliminary data.</text>
</comment>
<evidence type="ECO:0000256" key="8">
    <source>
        <dbReference type="SAM" id="Phobius"/>
    </source>
</evidence>
<dbReference type="PANTHER" id="PTHR11567:SF211">
    <property type="entry name" value="PROSTATIC ACID PHOSPHATASE"/>
    <property type="match status" value="1"/>
</dbReference>
<dbReference type="AlphaFoldDB" id="A0ABD1ES05"/>
<keyword evidence="8" id="KW-0812">Transmembrane</keyword>
<organism evidence="10 11">
    <name type="scientific">Hypothenemus hampei</name>
    <name type="common">Coffee berry borer</name>
    <dbReference type="NCBI Taxonomy" id="57062"/>
    <lineage>
        <taxon>Eukaryota</taxon>
        <taxon>Metazoa</taxon>
        <taxon>Ecdysozoa</taxon>
        <taxon>Arthropoda</taxon>
        <taxon>Hexapoda</taxon>
        <taxon>Insecta</taxon>
        <taxon>Pterygota</taxon>
        <taxon>Neoptera</taxon>
        <taxon>Endopterygota</taxon>
        <taxon>Coleoptera</taxon>
        <taxon>Polyphaga</taxon>
        <taxon>Cucujiformia</taxon>
        <taxon>Curculionidae</taxon>
        <taxon>Scolytinae</taxon>
        <taxon>Hypothenemus</taxon>
    </lineage>
</organism>
<dbReference type="InterPro" id="IPR033379">
    <property type="entry name" value="Acid_Pase_AS"/>
</dbReference>
<keyword evidence="5" id="KW-0378">Hydrolase</keyword>
<comment type="catalytic activity">
    <reaction evidence="1">
        <text>a phosphate monoester + H2O = an alcohol + phosphate</text>
        <dbReference type="Rhea" id="RHEA:15017"/>
        <dbReference type="ChEBI" id="CHEBI:15377"/>
        <dbReference type="ChEBI" id="CHEBI:30879"/>
        <dbReference type="ChEBI" id="CHEBI:43474"/>
        <dbReference type="ChEBI" id="CHEBI:67140"/>
        <dbReference type="EC" id="3.1.3.2"/>
    </reaction>
</comment>
<evidence type="ECO:0000256" key="9">
    <source>
        <dbReference type="SAM" id="SignalP"/>
    </source>
</evidence>
<evidence type="ECO:0000313" key="10">
    <source>
        <dbReference type="EMBL" id="KAL1501550.1"/>
    </source>
</evidence>
<keyword evidence="6" id="KW-1015">Disulfide bond</keyword>
<dbReference type="InterPro" id="IPR029033">
    <property type="entry name" value="His_PPase_superfam"/>
</dbReference>
<keyword evidence="8" id="KW-1133">Transmembrane helix</keyword>
<name>A0ABD1ES05_HYPHA</name>
<reference evidence="10 11" key="1">
    <citation type="submission" date="2024-05" db="EMBL/GenBank/DDBJ databases">
        <title>Genetic variation in Jamaican populations of the coffee berry borer (Hypothenemus hampei).</title>
        <authorList>
            <person name="Errbii M."/>
            <person name="Myrie A."/>
        </authorList>
    </citation>
    <scope>NUCLEOTIDE SEQUENCE [LARGE SCALE GENOMIC DNA]</scope>
    <source>
        <strain evidence="10">JA-Hopewell-2020-01-JO</strain>
        <tissue evidence="10">Whole body</tissue>
    </source>
</reference>
<dbReference type="GO" id="GO:0003993">
    <property type="term" value="F:acid phosphatase activity"/>
    <property type="evidence" value="ECO:0007669"/>
    <property type="project" value="UniProtKB-EC"/>
</dbReference>
<feature type="transmembrane region" description="Helical" evidence="8">
    <location>
        <begin position="372"/>
        <end position="395"/>
    </location>
</feature>
<dbReference type="Proteomes" id="UP001566132">
    <property type="component" value="Unassembled WGS sequence"/>
</dbReference>
<keyword evidence="7" id="KW-0325">Glycoprotein</keyword>
<evidence type="ECO:0000256" key="1">
    <source>
        <dbReference type="ARBA" id="ARBA00000032"/>
    </source>
</evidence>
<feature type="chain" id="PRO_5044746858" description="acid phosphatase" evidence="9">
    <location>
        <begin position="19"/>
        <end position="415"/>
    </location>
</feature>
<dbReference type="InterPro" id="IPR000560">
    <property type="entry name" value="His_Pase_clade-2"/>
</dbReference>
<gene>
    <name evidence="10" type="ORF">ABEB36_006852</name>
</gene>
<evidence type="ECO:0000256" key="7">
    <source>
        <dbReference type="ARBA" id="ARBA00023180"/>
    </source>
</evidence>
<comment type="similarity">
    <text evidence="2">Belongs to the histidine acid phosphatase family.</text>
</comment>
<dbReference type="PROSITE" id="PS00616">
    <property type="entry name" value="HIS_ACID_PHOSPHAT_1"/>
    <property type="match status" value="1"/>
</dbReference>
<sequence>MFLFTTLSCVLAIPFCFANLSDLDSVVVVFRHGDRTPIRPYPTDPYRNRSYWPVDWGMLTNIGKLRQYNLGQYFRQRYPSFLPAIYSEKDIYVRSTDVDRTIMSAASNLAGLYPPVGTDIWNENIAWQPIPIHTLPQHEDPILAAKKPCKKYDFLQKQLFQTAYFRNISHVNHDLYAYLSKYSGQTISDIEKLEYLYSTFQIETWNNFTLPDWAKKVYPQKMEKWAALSFATPTFTEDLARLKTGPFFFELLEYFRNRTETPRNAQYFSPKFMMYSAHDTTIASLLNSMGAFEYHCPPYTATIIFELHRPKENSWYINIFYKNTSEARLIKVKDCSFDCDWQYFQQILSPITINTKQWESECNSLLLFSTILNFYILIGALVVSLIGITVLLLLVRRRARANRNLYSQLPEEEYA</sequence>
<dbReference type="SUPFAM" id="SSF53254">
    <property type="entry name" value="Phosphoglycerate mutase-like"/>
    <property type="match status" value="1"/>
</dbReference>
<accession>A0ABD1ES05</accession>
<evidence type="ECO:0000256" key="6">
    <source>
        <dbReference type="ARBA" id="ARBA00023157"/>
    </source>
</evidence>
<proteinExistence type="inferred from homology"/>
<keyword evidence="4 9" id="KW-0732">Signal</keyword>
<feature type="signal peptide" evidence="9">
    <location>
        <begin position="1"/>
        <end position="18"/>
    </location>
</feature>
<dbReference type="Pfam" id="PF00328">
    <property type="entry name" value="His_Phos_2"/>
    <property type="match status" value="1"/>
</dbReference>
<keyword evidence="11" id="KW-1185">Reference proteome</keyword>
<evidence type="ECO:0000256" key="3">
    <source>
        <dbReference type="ARBA" id="ARBA00012646"/>
    </source>
</evidence>
<dbReference type="InterPro" id="IPR050645">
    <property type="entry name" value="Histidine_acid_phosphatase"/>
</dbReference>
<dbReference type="PANTHER" id="PTHR11567">
    <property type="entry name" value="ACID PHOSPHATASE-RELATED"/>
    <property type="match status" value="1"/>
</dbReference>
<dbReference type="Gene3D" id="3.40.50.1240">
    <property type="entry name" value="Phosphoglycerate mutase-like"/>
    <property type="match status" value="1"/>
</dbReference>
<dbReference type="CDD" id="cd07061">
    <property type="entry name" value="HP_HAP_like"/>
    <property type="match status" value="1"/>
</dbReference>
<dbReference type="EMBL" id="JBDJPC010000005">
    <property type="protein sequence ID" value="KAL1501550.1"/>
    <property type="molecule type" value="Genomic_DNA"/>
</dbReference>
<protein>
    <recommendedName>
        <fullName evidence="3">acid phosphatase</fullName>
        <ecNumber evidence="3">3.1.3.2</ecNumber>
    </recommendedName>
</protein>